<feature type="transmembrane region" description="Helical" evidence="5">
    <location>
        <begin position="73"/>
        <end position="100"/>
    </location>
</feature>
<dbReference type="PANTHER" id="PTHR46641:SF18">
    <property type="entry name" value="G-PROTEIN COUPLED RECEPTORS FAMILY 1 PROFILE DOMAIN-CONTAINING PROTEIN"/>
    <property type="match status" value="1"/>
</dbReference>
<comment type="subcellular location">
    <subcellularLocation>
        <location evidence="1">Membrane</location>
    </subcellularLocation>
</comment>
<feature type="transmembrane region" description="Helical" evidence="5">
    <location>
        <begin position="220"/>
        <end position="243"/>
    </location>
</feature>
<keyword evidence="4 5" id="KW-0472">Membrane</keyword>
<dbReference type="RefSeq" id="XP_013093656.2">
    <property type="nucleotide sequence ID" value="XM_013238202.2"/>
</dbReference>
<evidence type="ECO:0000256" key="4">
    <source>
        <dbReference type="ARBA" id="ARBA00023136"/>
    </source>
</evidence>
<dbReference type="GeneID" id="106077447"/>
<dbReference type="PROSITE" id="PS50262">
    <property type="entry name" value="G_PROTEIN_RECEP_F1_2"/>
    <property type="match status" value="1"/>
</dbReference>
<protein>
    <submittedName>
        <fullName evidence="8">Uncharacterized protein LOC106077447</fullName>
    </submittedName>
</protein>
<proteinExistence type="predicted"/>
<evidence type="ECO:0000256" key="2">
    <source>
        <dbReference type="ARBA" id="ARBA00022692"/>
    </source>
</evidence>
<organism evidence="7 8">
    <name type="scientific">Biomphalaria glabrata</name>
    <name type="common">Bloodfluke planorb</name>
    <name type="synonym">Freshwater snail</name>
    <dbReference type="NCBI Taxonomy" id="6526"/>
    <lineage>
        <taxon>Eukaryota</taxon>
        <taxon>Metazoa</taxon>
        <taxon>Spiralia</taxon>
        <taxon>Lophotrochozoa</taxon>
        <taxon>Mollusca</taxon>
        <taxon>Gastropoda</taxon>
        <taxon>Heterobranchia</taxon>
        <taxon>Euthyneura</taxon>
        <taxon>Panpulmonata</taxon>
        <taxon>Hygrophila</taxon>
        <taxon>Lymnaeoidea</taxon>
        <taxon>Planorbidae</taxon>
        <taxon>Biomphalaria</taxon>
    </lineage>
</organism>
<dbReference type="InterPro" id="IPR000276">
    <property type="entry name" value="GPCR_Rhodpsn"/>
</dbReference>
<gene>
    <name evidence="8" type="primary">LOC106077447</name>
</gene>
<dbReference type="InterPro" id="IPR017452">
    <property type="entry name" value="GPCR_Rhodpsn_7TM"/>
</dbReference>
<evidence type="ECO:0000313" key="7">
    <source>
        <dbReference type="Proteomes" id="UP001165740"/>
    </source>
</evidence>
<dbReference type="PRINTS" id="PR00237">
    <property type="entry name" value="GPCRRHODOPSN"/>
</dbReference>
<dbReference type="OMA" id="YLISCWI"/>
<feature type="domain" description="G-protein coupled receptors family 1 profile" evidence="6">
    <location>
        <begin position="52"/>
        <end position="344"/>
    </location>
</feature>
<dbReference type="GO" id="GO:0004930">
    <property type="term" value="F:G protein-coupled receptor activity"/>
    <property type="evidence" value="ECO:0007669"/>
    <property type="project" value="InterPro"/>
</dbReference>
<reference evidence="8" key="1">
    <citation type="submission" date="2025-08" db="UniProtKB">
        <authorList>
            <consortium name="RefSeq"/>
        </authorList>
    </citation>
    <scope>IDENTIFICATION</scope>
</reference>
<accession>A0A9U8ELP2</accession>
<keyword evidence="7" id="KW-1185">Reference proteome</keyword>
<feature type="transmembrane region" description="Helical" evidence="5">
    <location>
        <begin position="157"/>
        <end position="178"/>
    </location>
</feature>
<dbReference type="Gene3D" id="1.20.1070.10">
    <property type="entry name" value="Rhodopsin 7-helix transmembrane proteins"/>
    <property type="match status" value="1"/>
</dbReference>
<feature type="transmembrane region" description="Helical" evidence="5">
    <location>
        <begin position="39"/>
        <end position="61"/>
    </location>
</feature>
<dbReference type="KEGG" id="bgt:106077447"/>
<evidence type="ECO:0000256" key="5">
    <source>
        <dbReference type="SAM" id="Phobius"/>
    </source>
</evidence>
<dbReference type="Proteomes" id="UP001165740">
    <property type="component" value="Chromosome 6"/>
</dbReference>
<evidence type="ECO:0000256" key="1">
    <source>
        <dbReference type="ARBA" id="ARBA00004370"/>
    </source>
</evidence>
<feature type="transmembrane region" description="Helical" evidence="5">
    <location>
        <begin position="330"/>
        <end position="347"/>
    </location>
</feature>
<evidence type="ECO:0000313" key="8">
    <source>
        <dbReference type="RefSeq" id="XP_013093656.2"/>
    </source>
</evidence>
<dbReference type="OrthoDB" id="6080945at2759"/>
<name>A0A9U8ELP2_BIOGL</name>
<evidence type="ECO:0000259" key="6">
    <source>
        <dbReference type="PROSITE" id="PS50262"/>
    </source>
</evidence>
<keyword evidence="2 5" id="KW-0812">Transmembrane</keyword>
<dbReference type="GO" id="GO:0016020">
    <property type="term" value="C:membrane"/>
    <property type="evidence" value="ECO:0007669"/>
    <property type="project" value="UniProtKB-SubCell"/>
</dbReference>
<feature type="transmembrane region" description="Helical" evidence="5">
    <location>
        <begin position="120"/>
        <end position="145"/>
    </location>
</feature>
<keyword evidence="3 5" id="KW-1133">Transmembrane helix</keyword>
<sequence length="369" mass="41680">MSSEGKELTLDQQSRWIEETKSWYISDELMEYLDLSLTVTVHGIFSVAGVMSNIVNVVIFVKLGLKDSMSIGLLTLSLTDLAVTALQLASSLSYMVKLIYESSPLDPWLFGGYFFSWSRYVAYLISCWITTVISVERCFCVVYPFTVRQMFTRSRCVAVLLAICVTHVGVHLPVFIYAKLEWVEQSPPQFVGNDTWVSGRCVFTVIFNKDSAMWEILSDMIAGISLSVISQLILIICTVWMIYSLKASSKIRQQSETGHGNDSLKASKEGKTEVLSNKERRLVKVVLFMAINLSACNIPRFVTIAVHHILPGMNLGAYQNLDTLFWEISYLFGTICCTTNTLVYYTLNTKYRSLLKQMLLKRHGNTSDS</sequence>
<dbReference type="PANTHER" id="PTHR46641">
    <property type="entry name" value="FMRFAMIDE RECEPTOR-RELATED"/>
    <property type="match status" value="1"/>
</dbReference>
<dbReference type="SUPFAM" id="SSF81321">
    <property type="entry name" value="Family A G protein-coupled receptor-like"/>
    <property type="match status" value="1"/>
</dbReference>
<evidence type="ECO:0000256" key="3">
    <source>
        <dbReference type="ARBA" id="ARBA00022989"/>
    </source>
</evidence>
<feature type="transmembrane region" description="Helical" evidence="5">
    <location>
        <begin position="285"/>
        <end position="310"/>
    </location>
</feature>
<dbReference type="AlphaFoldDB" id="A0A9U8ELP2"/>
<dbReference type="InterPro" id="IPR052954">
    <property type="entry name" value="GPCR-Ligand_Int"/>
</dbReference>
<dbReference type="Pfam" id="PF00001">
    <property type="entry name" value="7tm_1"/>
    <property type="match status" value="1"/>
</dbReference>